<sequence>IEHMKDKRDLELALEILGTCKEQGHFSRATCDELISYVQGEISDTNALKLMKGDYHLRNDEVLDGEKQNEM</sequence>
<evidence type="ECO:0000313" key="2">
    <source>
        <dbReference type="Proteomes" id="UP000265520"/>
    </source>
</evidence>
<reference evidence="1 2" key="1">
    <citation type="journal article" date="2018" name="Front. Plant Sci.">
        <title>Red Clover (Trifolium pratense) and Zigzag Clover (T. medium) - A Picture of Genomic Similarities and Differences.</title>
        <authorList>
            <person name="Dluhosova J."/>
            <person name="Istvanek J."/>
            <person name="Nedelnik J."/>
            <person name="Repkova J."/>
        </authorList>
    </citation>
    <scope>NUCLEOTIDE SEQUENCE [LARGE SCALE GENOMIC DNA]</scope>
    <source>
        <strain evidence="2">cv. 10/8</strain>
        <tissue evidence="1">Leaf</tissue>
    </source>
</reference>
<dbReference type="EMBL" id="LXQA011097877">
    <property type="protein sequence ID" value="MCI84729.1"/>
    <property type="molecule type" value="Genomic_DNA"/>
</dbReference>
<dbReference type="AlphaFoldDB" id="A0A392VBY4"/>
<feature type="non-terminal residue" evidence="1">
    <location>
        <position position="1"/>
    </location>
</feature>
<evidence type="ECO:0000313" key="1">
    <source>
        <dbReference type="EMBL" id="MCI84729.1"/>
    </source>
</evidence>
<keyword evidence="2" id="KW-1185">Reference proteome</keyword>
<dbReference type="Proteomes" id="UP000265520">
    <property type="component" value="Unassembled WGS sequence"/>
</dbReference>
<comment type="caution">
    <text evidence="1">The sequence shown here is derived from an EMBL/GenBank/DDBJ whole genome shotgun (WGS) entry which is preliminary data.</text>
</comment>
<proteinExistence type="predicted"/>
<accession>A0A392VBY4</accession>
<protein>
    <submittedName>
        <fullName evidence="1">Pentatricopeptide repeat-containing protein</fullName>
    </submittedName>
</protein>
<name>A0A392VBY4_9FABA</name>
<organism evidence="1 2">
    <name type="scientific">Trifolium medium</name>
    <dbReference type="NCBI Taxonomy" id="97028"/>
    <lineage>
        <taxon>Eukaryota</taxon>
        <taxon>Viridiplantae</taxon>
        <taxon>Streptophyta</taxon>
        <taxon>Embryophyta</taxon>
        <taxon>Tracheophyta</taxon>
        <taxon>Spermatophyta</taxon>
        <taxon>Magnoliopsida</taxon>
        <taxon>eudicotyledons</taxon>
        <taxon>Gunneridae</taxon>
        <taxon>Pentapetalae</taxon>
        <taxon>rosids</taxon>
        <taxon>fabids</taxon>
        <taxon>Fabales</taxon>
        <taxon>Fabaceae</taxon>
        <taxon>Papilionoideae</taxon>
        <taxon>50 kb inversion clade</taxon>
        <taxon>NPAAA clade</taxon>
        <taxon>Hologalegina</taxon>
        <taxon>IRL clade</taxon>
        <taxon>Trifolieae</taxon>
        <taxon>Trifolium</taxon>
    </lineage>
</organism>